<dbReference type="Gene3D" id="3.30.420.10">
    <property type="entry name" value="Ribonuclease H-like superfamily/Ribonuclease H"/>
    <property type="match status" value="1"/>
</dbReference>
<accession>A0A9Q1IK24</accession>
<reference evidence="1" key="1">
    <citation type="journal article" date="2023" name="Science">
        <title>Genome structures resolve the early diversification of teleost fishes.</title>
        <authorList>
            <person name="Parey E."/>
            <person name="Louis A."/>
            <person name="Montfort J."/>
            <person name="Bouchez O."/>
            <person name="Roques C."/>
            <person name="Iampietro C."/>
            <person name="Lluch J."/>
            <person name="Castinel A."/>
            <person name="Donnadieu C."/>
            <person name="Desvignes T."/>
            <person name="Floi Bucao C."/>
            <person name="Jouanno E."/>
            <person name="Wen M."/>
            <person name="Mejri S."/>
            <person name="Dirks R."/>
            <person name="Jansen H."/>
            <person name="Henkel C."/>
            <person name="Chen W.J."/>
            <person name="Zahm M."/>
            <person name="Cabau C."/>
            <person name="Klopp C."/>
            <person name="Thompson A.W."/>
            <person name="Robinson-Rechavi M."/>
            <person name="Braasch I."/>
            <person name="Lecointre G."/>
            <person name="Bobe J."/>
            <person name="Postlethwait J.H."/>
            <person name="Berthelot C."/>
            <person name="Roest Crollius H."/>
            <person name="Guiguen Y."/>
        </authorList>
    </citation>
    <scope>NUCLEOTIDE SEQUENCE</scope>
    <source>
        <strain evidence="1">WJC10195</strain>
    </source>
</reference>
<dbReference type="EMBL" id="JAINUF010000014">
    <property type="protein sequence ID" value="KAJ8342466.1"/>
    <property type="molecule type" value="Genomic_DNA"/>
</dbReference>
<dbReference type="Proteomes" id="UP001152622">
    <property type="component" value="Chromosome 14"/>
</dbReference>
<name>A0A9Q1IK24_SYNKA</name>
<evidence type="ECO:0008006" key="3">
    <source>
        <dbReference type="Google" id="ProtNLM"/>
    </source>
</evidence>
<gene>
    <name evidence="1" type="ORF">SKAU_G00323940</name>
</gene>
<protein>
    <recommendedName>
        <fullName evidence="3">Exonuclease domain-containing protein</fullName>
    </recommendedName>
</protein>
<dbReference type="InterPro" id="IPR036397">
    <property type="entry name" value="RNaseH_sf"/>
</dbReference>
<keyword evidence="2" id="KW-1185">Reference proteome</keyword>
<comment type="caution">
    <text evidence="1">The sequence shown here is derived from an EMBL/GenBank/DDBJ whole genome shotgun (WGS) entry which is preliminary data.</text>
</comment>
<evidence type="ECO:0000313" key="2">
    <source>
        <dbReference type="Proteomes" id="UP001152622"/>
    </source>
</evidence>
<dbReference type="GO" id="GO:0003676">
    <property type="term" value="F:nucleic acid binding"/>
    <property type="evidence" value="ECO:0007669"/>
    <property type="project" value="InterPro"/>
</dbReference>
<sequence>MPQFMHHLHYRSSTSAPSRSCAGCGLSVNVHQTGHGGLCANLHATIASAVKEPLPRALAGVTGRSLSDKICGRWFPVEYKLAPQKKASHRALGDIQESIKELKFYRANVFKVGAEEKKWKIVENGDGGKCHAERSRGARRPRARTKNKTYSHTVVKSHTVSGTQRCFKIPDSDCGLAAESERVLFRLLCFL</sequence>
<dbReference type="AlphaFoldDB" id="A0A9Q1IK24"/>
<evidence type="ECO:0000313" key="1">
    <source>
        <dbReference type="EMBL" id="KAJ8342466.1"/>
    </source>
</evidence>
<dbReference type="OrthoDB" id="270189at2759"/>
<proteinExistence type="predicted"/>
<organism evidence="1 2">
    <name type="scientific">Synaphobranchus kaupii</name>
    <name type="common">Kaup's arrowtooth eel</name>
    <dbReference type="NCBI Taxonomy" id="118154"/>
    <lineage>
        <taxon>Eukaryota</taxon>
        <taxon>Metazoa</taxon>
        <taxon>Chordata</taxon>
        <taxon>Craniata</taxon>
        <taxon>Vertebrata</taxon>
        <taxon>Euteleostomi</taxon>
        <taxon>Actinopterygii</taxon>
        <taxon>Neopterygii</taxon>
        <taxon>Teleostei</taxon>
        <taxon>Anguilliformes</taxon>
        <taxon>Synaphobranchidae</taxon>
        <taxon>Synaphobranchus</taxon>
    </lineage>
</organism>